<evidence type="ECO:0000259" key="15">
    <source>
        <dbReference type="PROSITE" id="PS50162"/>
    </source>
</evidence>
<dbReference type="RefSeq" id="WP_123302966.1">
    <property type="nucleotide sequence ID" value="NZ_RKHK01000001.1"/>
</dbReference>
<evidence type="ECO:0000256" key="13">
    <source>
        <dbReference type="RuleBase" id="RU003555"/>
    </source>
</evidence>
<dbReference type="InterPro" id="IPR041166">
    <property type="entry name" value="Rubredoxin_2"/>
</dbReference>
<keyword evidence="1 11" id="KW-0479">Metal-binding</keyword>
<keyword evidence="2 11" id="KW-0547">Nucleotide-binding</keyword>
<dbReference type="OrthoDB" id="9803906at2"/>
<feature type="domain" description="RecA family profile 1" evidence="15">
    <location>
        <begin position="76"/>
        <end position="232"/>
    </location>
</feature>
<evidence type="ECO:0000256" key="3">
    <source>
        <dbReference type="ARBA" id="ARBA00022763"/>
    </source>
</evidence>
<dbReference type="SMART" id="SM00382">
    <property type="entry name" value="AAA"/>
    <property type="match status" value="1"/>
</dbReference>
<dbReference type="GO" id="GO:0000725">
    <property type="term" value="P:recombinational repair"/>
    <property type="evidence" value="ECO:0007669"/>
    <property type="project" value="UniProtKB-UniRule"/>
</dbReference>
<evidence type="ECO:0000313" key="17">
    <source>
        <dbReference type="Proteomes" id="UP000280668"/>
    </source>
</evidence>
<evidence type="ECO:0000256" key="1">
    <source>
        <dbReference type="ARBA" id="ARBA00022723"/>
    </source>
</evidence>
<feature type="region of interest" description="Lon-protease-like" evidence="11">
    <location>
        <begin position="368"/>
        <end position="486"/>
    </location>
</feature>
<evidence type="ECO:0000256" key="11">
    <source>
        <dbReference type="HAMAP-Rule" id="MF_01498"/>
    </source>
</evidence>
<dbReference type="Gene3D" id="3.40.50.300">
    <property type="entry name" value="P-loop containing nucleotide triphosphate hydrolases"/>
    <property type="match status" value="1"/>
</dbReference>
<protein>
    <recommendedName>
        <fullName evidence="11 12">DNA repair protein RadA</fullName>
    </recommendedName>
</protein>
<keyword evidence="6 13" id="KW-0862">Zinc</keyword>
<feature type="binding site" evidence="11">
    <location>
        <begin position="105"/>
        <end position="112"/>
    </location>
    <ligand>
        <name>ATP</name>
        <dbReference type="ChEBI" id="CHEBI:30616"/>
    </ligand>
</feature>
<dbReference type="AlphaFoldDB" id="A0A3N2BAW5"/>
<dbReference type="InterPro" id="IPR020588">
    <property type="entry name" value="RecA_ATP-bd"/>
</dbReference>
<dbReference type="NCBIfam" id="TIGR00416">
    <property type="entry name" value="sms"/>
    <property type="match status" value="1"/>
</dbReference>
<dbReference type="EMBL" id="RKHK01000001">
    <property type="protein sequence ID" value="ROR72401.1"/>
    <property type="molecule type" value="Genomic_DNA"/>
</dbReference>
<reference evidence="16 17" key="1">
    <citation type="submission" date="2018-11" db="EMBL/GenBank/DDBJ databases">
        <title>Sequencing the genomes of 1000 actinobacteria strains.</title>
        <authorList>
            <person name="Klenk H.-P."/>
        </authorList>
    </citation>
    <scope>NUCLEOTIDE SEQUENCE [LARGE SCALE GENOMIC DNA]</scope>
    <source>
        <strain evidence="16 17">DSM 11294</strain>
    </source>
</reference>
<keyword evidence="10 11" id="KW-0234">DNA repair</keyword>
<accession>A0A3N2BAW5</accession>
<keyword evidence="9 11" id="KW-0238">DNA-binding</keyword>
<evidence type="ECO:0000256" key="14">
    <source>
        <dbReference type="SAM" id="MobiDB-lite"/>
    </source>
</evidence>
<keyword evidence="3 11" id="KW-0227">DNA damage</keyword>
<feature type="short sequence motif" description="RadA KNRFG motif" evidence="11">
    <location>
        <begin position="269"/>
        <end position="273"/>
    </location>
</feature>
<dbReference type="PANTHER" id="PTHR32472">
    <property type="entry name" value="DNA REPAIR PROTEIN RADA"/>
    <property type="match status" value="1"/>
</dbReference>
<evidence type="ECO:0000256" key="2">
    <source>
        <dbReference type="ARBA" id="ARBA00022741"/>
    </source>
</evidence>
<dbReference type="GO" id="GO:0140664">
    <property type="term" value="F:ATP-dependent DNA damage sensor activity"/>
    <property type="evidence" value="ECO:0007669"/>
    <property type="project" value="InterPro"/>
</dbReference>
<dbReference type="InterPro" id="IPR020568">
    <property type="entry name" value="Ribosomal_Su5_D2-typ_SF"/>
</dbReference>
<evidence type="ECO:0000256" key="12">
    <source>
        <dbReference type="NCBIfam" id="TIGR00416"/>
    </source>
</evidence>
<dbReference type="SUPFAM" id="SSF52540">
    <property type="entry name" value="P-loop containing nucleoside triphosphate hydrolases"/>
    <property type="match status" value="1"/>
</dbReference>
<dbReference type="GO" id="GO:0003684">
    <property type="term" value="F:damaged DNA binding"/>
    <property type="evidence" value="ECO:0007669"/>
    <property type="project" value="InterPro"/>
</dbReference>
<comment type="similarity">
    <text evidence="11 13">Belongs to the RecA family. RadA subfamily.</text>
</comment>
<evidence type="ECO:0000256" key="4">
    <source>
        <dbReference type="ARBA" id="ARBA00022771"/>
    </source>
</evidence>
<dbReference type="HAMAP" id="MF_01498">
    <property type="entry name" value="RadA_bact"/>
    <property type="match status" value="1"/>
</dbReference>
<evidence type="ECO:0000256" key="5">
    <source>
        <dbReference type="ARBA" id="ARBA00022801"/>
    </source>
</evidence>
<dbReference type="GO" id="GO:0008270">
    <property type="term" value="F:zinc ion binding"/>
    <property type="evidence" value="ECO:0007669"/>
    <property type="project" value="UniProtKB-KW"/>
</dbReference>
<dbReference type="InterPro" id="IPR027417">
    <property type="entry name" value="P-loop_NTPase"/>
</dbReference>
<dbReference type="Proteomes" id="UP000280668">
    <property type="component" value="Unassembled WGS sequence"/>
</dbReference>
<comment type="caution">
    <text evidence="16">The sequence shown here is derived from an EMBL/GenBank/DDBJ whole genome shotgun (WGS) entry which is preliminary data.</text>
</comment>
<dbReference type="InterPro" id="IPR003593">
    <property type="entry name" value="AAA+_ATPase"/>
</dbReference>
<evidence type="ECO:0000256" key="9">
    <source>
        <dbReference type="ARBA" id="ARBA00023125"/>
    </source>
</evidence>
<dbReference type="InterPro" id="IPR014721">
    <property type="entry name" value="Ribsml_uS5_D2-typ_fold_subgr"/>
</dbReference>
<organism evidence="16 17">
    <name type="scientific">Bogoriella caseilytica</name>
    <dbReference type="NCBI Taxonomy" id="56055"/>
    <lineage>
        <taxon>Bacteria</taxon>
        <taxon>Bacillati</taxon>
        <taxon>Actinomycetota</taxon>
        <taxon>Actinomycetes</taxon>
        <taxon>Micrococcales</taxon>
        <taxon>Bogoriellaceae</taxon>
        <taxon>Bogoriella</taxon>
    </lineage>
</organism>
<keyword evidence="8 11" id="KW-0346">Stress response</keyword>
<evidence type="ECO:0000256" key="6">
    <source>
        <dbReference type="ARBA" id="ARBA00022833"/>
    </source>
</evidence>
<keyword evidence="4 13" id="KW-0863">Zinc-finger</keyword>
<dbReference type="PROSITE" id="PS50162">
    <property type="entry name" value="RECA_2"/>
    <property type="match status" value="1"/>
</dbReference>
<dbReference type="PANTHER" id="PTHR32472:SF10">
    <property type="entry name" value="DNA REPAIR PROTEIN RADA-LIKE PROTEIN"/>
    <property type="match status" value="1"/>
</dbReference>
<feature type="compositionally biased region" description="Gly residues" evidence="14">
    <location>
        <begin position="450"/>
        <end position="463"/>
    </location>
</feature>
<evidence type="ECO:0000256" key="10">
    <source>
        <dbReference type="ARBA" id="ARBA00023204"/>
    </source>
</evidence>
<feature type="region of interest" description="Disordered" evidence="14">
    <location>
        <begin position="446"/>
        <end position="466"/>
    </location>
</feature>
<evidence type="ECO:0000256" key="7">
    <source>
        <dbReference type="ARBA" id="ARBA00022840"/>
    </source>
</evidence>
<name>A0A3N2BAW5_9MICO</name>
<proteinExistence type="inferred from homology"/>
<comment type="function">
    <text evidence="13">DNA-dependent ATPase involved in processing of recombination intermediates, plays a role in repairing DNA breaks. Stimulates the branch migration of RecA-mediated strand transfer reactions, allowing the 3' invading strand to extend heteroduplex DNA faster. Binds ssDNA in the presence of ADP but not other nucleotides, has ATPase activity that is stimulated by ssDNA and various branched DNA structures, but inhibited by SSB. Does not have RecA's homology-searching function.</text>
</comment>
<dbReference type="PRINTS" id="PR01874">
    <property type="entry name" value="DNAREPAIRADA"/>
</dbReference>
<keyword evidence="7 11" id="KW-0067">ATP-binding</keyword>
<dbReference type="GO" id="GO:0016787">
    <property type="term" value="F:hydrolase activity"/>
    <property type="evidence" value="ECO:0007669"/>
    <property type="project" value="UniProtKB-KW"/>
</dbReference>
<evidence type="ECO:0000313" key="16">
    <source>
        <dbReference type="EMBL" id="ROR72401.1"/>
    </source>
</evidence>
<dbReference type="Pfam" id="PF18073">
    <property type="entry name" value="Zn_ribbon_LapB"/>
    <property type="match status" value="1"/>
</dbReference>
<gene>
    <name evidence="11" type="primary">radA</name>
    <name evidence="16" type="ORF">EDD31_0752</name>
</gene>
<dbReference type="GO" id="GO:0005829">
    <property type="term" value="C:cytosol"/>
    <property type="evidence" value="ECO:0007669"/>
    <property type="project" value="TreeGrafter"/>
</dbReference>
<dbReference type="SUPFAM" id="SSF54211">
    <property type="entry name" value="Ribosomal protein S5 domain 2-like"/>
    <property type="match status" value="1"/>
</dbReference>
<dbReference type="Pfam" id="PF13481">
    <property type="entry name" value="AAA_25"/>
    <property type="match status" value="1"/>
</dbReference>
<dbReference type="InterPro" id="IPR004504">
    <property type="entry name" value="DNA_repair_RadA"/>
</dbReference>
<keyword evidence="5" id="KW-0378">Hydrolase</keyword>
<dbReference type="Gene3D" id="3.30.230.10">
    <property type="match status" value="1"/>
</dbReference>
<sequence>MSSKTRARPAYRCTECGWTAAKWVGRCGECQAWGTVEEAAGGVGGAAGKTGGIAAAAATAPGRPARRISEIGEDETGVRLRTGLGELDRVLGGGLVPGQVLLLSGEPGAGKSTLLLNAADAVARSTGQPVLYLSGEESVQQIGTRAARIGARSEHLYVADTTDLGEAMGHLEALTTGRGAGVALVIVDSVQTLASAEIEGRPGGVAQVMAVATAWTRLAKASGIPVCLVGQVTKESTVAGPRALEHVADTTLAMEGDRQTTLRLLRAVKNRFGPADEVACFEQTETGLAEVADPSSLFRGVRSEPAAGTCITVTVEGRRPLLAEVQALVTPTPAPNPRRGVSGLDSSRVSMLIAVTERLAGVRLHDRDVYAATVGGMRSNDPGADLAVCLAIASAASERPLPLDAAAIGEVSLSGDIRRVTMLGQRVAEAARLGYRRIIVPAGTKDSLPGGSGGGRGGAGGSGRHSAELIEVDSLREALSALGRMS</sequence>
<comment type="function">
    <text evidence="11">Plays a role in repairing double-strand DNA breaks, probably involving stabilizing or processing branched DNA or blocked replication forks.</text>
</comment>
<comment type="domain">
    <text evidence="11">The middle region has homology to RecA with ATPase motifs including the RadA KNRFG motif, while the C-terminus is homologous to Lon protease.</text>
</comment>
<evidence type="ECO:0000256" key="8">
    <source>
        <dbReference type="ARBA" id="ARBA00023016"/>
    </source>
</evidence>
<dbReference type="Pfam" id="PF13541">
    <property type="entry name" value="ChlI"/>
    <property type="match status" value="1"/>
</dbReference>
<dbReference type="GO" id="GO:0005524">
    <property type="term" value="F:ATP binding"/>
    <property type="evidence" value="ECO:0007669"/>
    <property type="project" value="UniProtKB-UniRule"/>
</dbReference>
<keyword evidence="17" id="KW-1185">Reference proteome</keyword>